<proteinExistence type="predicted"/>
<dbReference type="PANTHER" id="PTHR48078:SF6">
    <property type="entry name" value="L-THREONINE DEHYDRATASE CATABOLIC TDCB"/>
    <property type="match status" value="1"/>
</dbReference>
<gene>
    <name evidence="5" type="ORF">CLV99_0757</name>
</gene>
<keyword evidence="2" id="KW-0663">Pyridoxal phosphate</keyword>
<sequence length="363" mass="39340">MKGIWRYAHWMPTIHVENRISLGEGNTPLLKSKNIGPMWGLEQLYFKLENLNPTGSYKDRFAAMAVSNALEQKKTSILATSSGNTGAALAAFSTAAKMPCKIIIVDGAPFGKLQQMGVYGADLFMVRDFGITATCTTEIMEYLSKLALKEGMSLEISAFCYSPIGMQGVQTIAFELADELPETKYCFVPAGGGGLFHAMQRGYDTYGKMNAGFEAPTLYVVQPKGNDTIATALNDKSTVMKPLAKSRSSISGLQVPSLLDAQAIIDRSSNPNTSGALVDDEEVYYCQQILARKEGIFCEPAGAVALAGLAQAIKDGRINKNEPIVCLITGNGPKDLKSLDKIYTADDCNYIMDLQELTQSIFK</sequence>
<evidence type="ECO:0000256" key="3">
    <source>
        <dbReference type="ARBA" id="ARBA00023239"/>
    </source>
</evidence>
<dbReference type="InterPro" id="IPR050147">
    <property type="entry name" value="Ser/Thr_Dehydratase"/>
</dbReference>
<name>A0A4R6WMK5_9SPHI</name>
<dbReference type="Proteomes" id="UP000295292">
    <property type="component" value="Unassembled WGS sequence"/>
</dbReference>
<dbReference type="InterPro" id="IPR036052">
    <property type="entry name" value="TrpB-like_PALP_sf"/>
</dbReference>
<accession>A0A4R6WMK5</accession>
<evidence type="ECO:0000259" key="4">
    <source>
        <dbReference type="Pfam" id="PF00291"/>
    </source>
</evidence>
<keyword evidence="6" id="KW-1185">Reference proteome</keyword>
<dbReference type="EMBL" id="SNYV01000011">
    <property type="protein sequence ID" value="TDQ79321.1"/>
    <property type="molecule type" value="Genomic_DNA"/>
</dbReference>
<dbReference type="GO" id="GO:0009097">
    <property type="term" value="P:isoleucine biosynthetic process"/>
    <property type="evidence" value="ECO:0007669"/>
    <property type="project" value="TreeGrafter"/>
</dbReference>
<evidence type="ECO:0000256" key="2">
    <source>
        <dbReference type="ARBA" id="ARBA00022898"/>
    </source>
</evidence>
<dbReference type="PANTHER" id="PTHR48078">
    <property type="entry name" value="THREONINE DEHYDRATASE, MITOCHONDRIAL-RELATED"/>
    <property type="match status" value="1"/>
</dbReference>
<dbReference type="GO" id="GO:0004794">
    <property type="term" value="F:threonine deaminase activity"/>
    <property type="evidence" value="ECO:0007669"/>
    <property type="project" value="TreeGrafter"/>
</dbReference>
<evidence type="ECO:0000256" key="1">
    <source>
        <dbReference type="ARBA" id="ARBA00001933"/>
    </source>
</evidence>
<comment type="cofactor">
    <cofactor evidence="1">
        <name>pyridoxal 5'-phosphate</name>
        <dbReference type="ChEBI" id="CHEBI:597326"/>
    </cofactor>
</comment>
<feature type="domain" description="Tryptophan synthase beta chain-like PALP" evidence="4">
    <location>
        <begin position="20"/>
        <end position="330"/>
    </location>
</feature>
<reference evidence="5 6" key="1">
    <citation type="submission" date="2019-03" db="EMBL/GenBank/DDBJ databases">
        <title>Genomic Encyclopedia of Archaeal and Bacterial Type Strains, Phase II (KMG-II): from individual species to whole genera.</title>
        <authorList>
            <person name="Goeker M."/>
        </authorList>
    </citation>
    <scope>NUCLEOTIDE SEQUENCE [LARGE SCALE GENOMIC DNA]</scope>
    <source>
        <strain evidence="5 6">DSM 28353</strain>
    </source>
</reference>
<dbReference type="AlphaFoldDB" id="A0A4R6WMK5"/>
<comment type="caution">
    <text evidence="5">The sequence shown here is derived from an EMBL/GenBank/DDBJ whole genome shotgun (WGS) entry which is preliminary data.</text>
</comment>
<dbReference type="OrthoDB" id="9778118at2"/>
<dbReference type="RefSeq" id="WP_133583123.1">
    <property type="nucleotide sequence ID" value="NZ_SNYV01000011.1"/>
</dbReference>
<evidence type="ECO:0000313" key="5">
    <source>
        <dbReference type="EMBL" id="TDQ79321.1"/>
    </source>
</evidence>
<dbReference type="InterPro" id="IPR001926">
    <property type="entry name" value="TrpB-like_PALP"/>
</dbReference>
<keyword evidence="3" id="KW-0456">Lyase</keyword>
<organism evidence="5 6">
    <name type="scientific">Sphingobacterium yanglingense</name>
    <dbReference type="NCBI Taxonomy" id="1437280"/>
    <lineage>
        <taxon>Bacteria</taxon>
        <taxon>Pseudomonadati</taxon>
        <taxon>Bacteroidota</taxon>
        <taxon>Sphingobacteriia</taxon>
        <taxon>Sphingobacteriales</taxon>
        <taxon>Sphingobacteriaceae</taxon>
        <taxon>Sphingobacterium</taxon>
    </lineage>
</organism>
<protein>
    <submittedName>
        <fullName evidence="5">Threonine synthase</fullName>
    </submittedName>
</protein>
<dbReference type="GO" id="GO:0006567">
    <property type="term" value="P:L-threonine catabolic process"/>
    <property type="evidence" value="ECO:0007669"/>
    <property type="project" value="TreeGrafter"/>
</dbReference>
<dbReference type="Pfam" id="PF00291">
    <property type="entry name" value="PALP"/>
    <property type="match status" value="1"/>
</dbReference>
<dbReference type="SUPFAM" id="SSF53686">
    <property type="entry name" value="Tryptophan synthase beta subunit-like PLP-dependent enzymes"/>
    <property type="match status" value="1"/>
</dbReference>
<evidence type="ECO:0000313" key="6">
    <source>
        <dbReference type="Proteomes" id="UP000295292"/>
    </source>
</evidence>
<dbReference type="GO" id="GO:0003941">
    <property type="term" value="F:L-serine ammonia-lyase activity"/>
    <property type="evidence" value="ECO:0007669"/>
    <property type="project" value="TreeGrafter"/>
</dbReference>
<dbReference type="Gene3D" id="3.40.50.1100">
    <property type="match status" value="2"/>
</dbReference>
<dbReference type="GO" id="GO:0006565">
    <property type="term" value="P:L-serine catabolic process"/>
    <property type="evidence" value="ECO:0007669"/>
    <property type="project" value="TreeGrafter"/>
</dbReference>